<dbReference type="GO" id="GO:0046872">
    <property type="term" value="F:metal ion binding"/>
    <property type="evidence" value="ECO:0007669"/>
    <property type="project" value="UniProtKB-KW"/>
</dbReference>
<dbReference type="PATRIC" id="fig|59750.3.peg.281"/>
<proteinExistence type="predicted"/>
<reference evidence="3 4" key="1">
    <citation type="submission" date="2015-07" db="EMBL/GenBank/DDBJ databases">
        <title>A draft genome sequence of Mycobacterium wolinskyi.</title>
        <authorList>
            <person name="de Man T.J."/>
            <person name="Perry K.A."/>
            <person name="Coulliette A.D."/>
            <person name="Jensen B."/>
            <person name="Toney N.C."/>
            <person name="Limbago B.M."/>
            <person name="Noble-Wang J."/>
        </authorList>
    </citation>
    <scope>NUCLEOTIDE SEQUENCE [LARGE SCALE GENOMIC DNA]</scope>
    <source>
        <strain evidence="3 4">CDC_01</strain>
    </source>
</reference>
<keyword evidence="4" id="KW-1185">Reference proteome</keyword>
<organism evidence="3 4">
    <name type="scientific">Mycolicibacterium wolinskyi</name>
    <dbReference type="NCBI Taxonomy" id="59750"/>
    <lineage>
        <taxon>Bacteria</taxon>
        <taxon>Bacillati</taxon>
        <taxon>Actinomycetota</taxon>
        <taxon>Actinomycetes</taxon>
        <taxon>Mycobacteriales</taxon>
        <taxon>Mycobacteriaceae</taxon>
        <taxon>Mycolicibacterium</taxon>
    </lineage>
</organism>
<dbReference type="Gene3D" id="3.10.180.10">
    <property type="entry name" value="2,3-Dihydroxybiphenyl 1,2-Dioxygenase, domain 1"/>
    <property type="match status" value="2"/>
</dbReference>
<keyword evidence="3" id="KW-0560">Oxidoreductase</keyword>
<accession>A0A132PUG6</accession>
<dbReference type="Proteomes" id="UP000070612">
    <property type="component" value="Unassembled WGS sequence"/>
</dbReference>
<dbReference type="PANTHER" id="PTHR43048:SF3">
    <property type="entry name" value="METHYLMALONYL-COA EPIMERASE, MITOCHONDRIAL"/>
    <property type="match status" value="1"/>
</dbReference>
<evidence type="ECO:0000256" key="1">
    <source>
        <dbReference type="ARBA" id="ARBA00022723"/>
    </source>
</evidence>
<dbReference type="PANTHER" id="PTHR43048">
    <property type="entry name" value="METHYLMALONYL-COA EPIMERASE"/>
    <property type="match status" value="1"/>
</dbReference>
<evidence type="ECO:0000313" key="3">
    <source>
        <dbReference type="EMBL" id="KWX25955.1"/>
    </source>
</evidence>
<keyword evidence="1" id="KW-0479">Metal-binding</keyword>
<gene>
    <name evidence="3" type="ORF">AFM11_01370</name>
</gene>
<sequence>MALHRLDSIVLGVPDVAAVADFYRDFGLLDVGDGYFATLDGGRQLRLVPAPSRRLVSAVFAVDDADDLCRASKALAGIGVSSTVDDERLTTVEPTTSVSIELIAMPRLIQARFDAAPVNAPGRIDRVNARAAGVTASGPVRPRRLGHIVLGSPDFERCRSFFVDALGFKVSDVVRDVGVFLRCSTDHHNVLVQRAPVPFIHHSSWQVDDVDAIGRGAMGLLEEHPERHVWGLGRHYAGSNFFWYFRDPAGNFAEYHSDMDHIPEDALWTPETLEGAKGLFEWGPPPPPSFIDPDDLAELMISGHPS</sequence>
<dbReference type="AlphaFoldDB" id="A0A132PUG6"/>
<keyword evidence="3" id="KW-0223">Dioxygenase</keyword>
<dbReference type="GO" id="GO:0051213">
    <property type="term" value="F:dioxygenase activity"/>
    <property type="evidence" value="ECO:0007669"/>
    <property type="project" value="UniProtKB-KW"/>
</dbReference>
<dbReference type="InterPro" id="IPR051785">
    <property type="entry name" value="MMCE/EMCE_epimerase"/>
</dbReference>
<dbReference type="SUPFAM" id="SSF54593">
    <property type="entry name" value="Glyoxalase/Bleomycin resistance protein/Dihydroxybiphenyl dioxygenase"/>
    <property type="match status" value="2"/>
</dbReference>
<comment type="caution">
    <text evidence="3">The sequence shown here is derived from an EMBL/GenBank/DDBJ whole genome shotgun (WGS) entry which is preliminary data.</text>
</comment>
<dbReference type="InterPro" id="IPR004360">
    <property type="entry name" value="Glyas_Fos-R_dOase_dom"/>
</dbReference>
<dbReference type="EMBL" id="LGTW01000001">
    <property type="protein sequence ID" value="KWX25955.1"/>
    <property type="molecule type" value="Genomic_DNA"/>
</dbReference>
<evidence type="ECO:0000259" key="2">
    <source>
        <dbReference type="PROSITE" id="PS51819"/>
    </source>
</evidence>
<dbReference type="InterPro" id="IPR037523">
    <property type="entry name" value="VOC_core"/>
</dbReference>
<protein>
    <submittedName>
        <fullName evidence="3">Dioxygenase</fullName>
    </submittedName>
</protein>
<evidence type="ECO:0000313" key="4">
    <source>
        <dbReference type="Proteomes" id="UP000070612"/>
    </source>
</evidence>
<dbReference type="GO" id="GO:0004493">
    <property type="term" value="F:methylmalonyl-CoA epimerase activity"/>
    <property type="evidence" value="ECO:0007669"/>
    <property type="project" value="TreeGrafter"/>
</dbReference>
<dbReference type="Pfam" id="PF00903">
    <property type="entry name" value="Glyoxalase"/>
    <property type="match status" value="1"/>
</dbReference>
<dbReference type="PROSITE" id="PS51819">
    <property type="entry name" value="VOC"/>
    <property type="match status" value="1"/>
</dbReference>
<dbReference type="GO" id="GO:0046491">
    <property type="term" value="P:L-methylmalonyl-CoA metabolic process"/>
    <property type="evidence" value="ECO:0007669"/>
    <property type="project" value="TreeGrafter"/>
</dbReference>
<name>A0A132PUG6_9MYCO</name>
<dbReference type="RefSeq" id="WP_067842735.1">
    <property type="nucleotide sequence ID" value="NZ_LGTW01000001.1"/>
</dbReference>
<feature type="domain" description="VOC" evidence="2">
    <location>
        <begin position="144"/>
        <end position="258"/>
    </location>
</feature>
<dbReference type="InterPro" id="IPR029068">
    <property type="entry name" value="Glyas_Bleomycin-R_OHBP_Dase"/>
</dbReference>